<dbReference type="Gene3D" id="3.10.560.10">
    <property type="entry name" value="Outer membrane lipoprotein wza domain like"/>
    <property type="match status" value="1"/>
</dbReference>
<evidence type="ECO:0000313" key="7">
    <source>
        <dbReference type="Proteomes" id="UP000477386"/>
    </source>
</evidence>
<keyword evidence="2" id="KW-0812">Transmembrane</keyword>
<dbReference type="Pfam" id="PF10531">
    <property type="entry name" value="SLBB"/>
    <property type="match status" value="1"/>
</dbReference>
<dbReference type="PANTHER" id="PTHR33619:SF3">
    <property type="entry name" value="POLYSACCHARIDE EXPORT PROTEIN GFCE-RELATED"/>
    <property type="match status" value="1"/>
</dbReference>
<accession>A0A6M0IIB4</accession>
<reference evidence="6 7" key="1">
    <citation type="submission" date="2020-02" db="EMBL/GenBank/DDBJ databases">
        <title>Draft genome sequence of two Spirosoma agri KCTC 52727 and Spirosoma terrae KCTC 52035.</title>
        <authorList>
            <person name="Rojas J."/>
            <person name="Ambika Manirajan B."/>
            <person name="Ratering S."/>
            <person name="Suarez C."/>
            <person name="Schnell S."/>
        </authorList>
    </citation>
    <scope>NUCLEOTIDE SEQUENCE [LARGE SCALE GENOMIC DNA]</scope>
    <source>
        <strain evidence="6 7">KCTC 52727</strain>
    </source>
</reference>
<evidence type="ECO:0000259" key="4">
    <source>
        <dbReference type="Pfam" id="PF02563"/>
    </source>
</evidence>
<dbReference type="GO" id="GO:0015159">
    <property type="term" value="F:polysaccharide transmembrane transporter activity"/>
    <property type="evidence" value="ECO:0007669"/>
    <property type="project" value="InterPro"/>
</dbReference>
<dbReference type="PANTHER" id="PTHR33619">
    <property type="entry name" value="POLYSACCHARIDE EXPORT PROTEIN GFCE-RELATED"/>
    <property type="match status" value="1"/>
</dbReference>
<gene>
    <name evidence="6" type="ORF">GK091_11130</name>
</gene>
<feature type="signal peptide" evidence="3">
    <location>
        <begin position="1"/>
        <end position="31"/>
    </location>
</feature>
<sequence>MTKVLLRVRYRTCLLHAITCFVLASMFYSCATTKSITYFQGQGATDTARYATLATLIPPVSRIQPNDVLAIIVTSLSDESNALFNILNTSSVPLATYGSGTGNQPLGYLVDPAGNVEMPLVGKVKLSGLTLEEAGVFMNEKLSKYLKEPTVNVRHLNHKFTVIGEVTRPGVYNLLDNHRTLPEVIGIAGDLTVFGRRDNVMILRTTADKREIIKVDLTNRQVLDTPYYFIQNNDVVYVESRPGKVTQTDRTIQLLPIFVSITSAVIVIVNILVR</sequence>
<feature type="domain" description="Polysaccharide export protein N-terminal" evidence="4">
    <location>
        <begin position="61"/>
        <end position="154"/>
    </location>
</feature>
<comment type="caution">
    <text evidence="6">The sequence shown here is derived from an EMBL/GenBank/DDBJ whole genome shotgun (WGS) entry which is preliminary data.</text>
</comment>
<dbReference type="InterPro" id="IPR003715">
    <property type="entry name" value="Poly_export_N"/>
</dbReference>
<evidence type="ECO:0000256" key="2">
    <source>
        <dbReference type="SAM" id="Phobius"/>
    </source>
</evidence>
<feature type="chain" id="PRO_5027064179" evidence="3">
    <location>
        <begin position="32"/>
        <end position="274"/>
    </location>
</feature>
<keyword evidence="2" id="KW-1133">Transmembrane helix</keyword>
<name>A0A6M0IIB4_9BACT</name>
<dbReference type="InterPro" id="IPR019554">
    <property type="entry name" value="Soluble_ligand-bd"/>
</dbReference>
<dbReference type="Proteomes" id="UP000477386">
    <property type="component" value="Unassembled WGS sequence"/>
</dbReference>
<keyword evidence="2" id="KW-0472">Membrane</keyword>
<dbReference type="AlphaFoldDB" id="A0A6M0IIB4"/>
<feature type="domain" description="Soluble ligand binding" evidence="5">
    <location>
        <begin position="159"/>
        <end position="210"/>
    </location>
</feature>
<dbReference type="PROSITE" id="PS51257">
    <property type="entry name" value="PROKAR_LIPOPROTEIN"/>
    <property type="match status" value="1"/>
</dbReference>
<keyword evidence="1 3" id="KW-0732">Signal</keyword>
<evidence type="ECO:0000256" key="3">
    <source>
        <dbReference type="SAM" id="SignalP"/>
    </source>
</evidence>
<evidence type="ECO:0000259" key="5">
    <source>
        <dbReference type="Pfam" id="PF10531"/>
    </source>
</evidence>
<organism evidence="6 7">
    <name type="scientific">Spirosoma agri</name>
    <dbReference type="NCBI Taxonomy" id="1987381"/>
    <lineage>
        <taxon>Bacteria</taxon>
        <taxon>Pseudomonadati</taxon>
        <taxon>Bacteroidota</taxon>
        <taxon>Cytophagia</taxon>
        <taxon>Cytophagales</taxon>
        <taxon>Cytophagaceae</taxon>
        <taxon>Spirosoma</taxon>
    </lineage>
</organism>
<dbReference type="EMBL" id="JAAGNZ010000001">
    <property type="protein sequence ID" value="NEU67435.1"/>
    <property type="molecule type" value="Genomic_DNA"/>
</dbReference>
<dbReference type="Pfam" id="PF02563">
    <property type="entry name" value="Poly_export"/>
    <property type="match status" value="1"/>
</dbReference>
<protein>
    <submittedName>
        <fullName evidence="6">Ligand-binding protein</fullName>
    </submittedName>
</protein>
<dbReference type="InterPro" id="IPR049712">
    <property type="entry name" value="Poly_export"/>
</dbReference>
<keyword evidence="7" id="KW-1185">Reference proteome</keyword>
<evidence type="ECO:0000313" key="6">
    <source>
        <dbReference type="EMBL" id="NEU67435.1"/>
    </source>
</evidence>
<proteinExistence type="predicted"/>
<dbReference type="Gene3D" id="3.30.1950.10">
    <property type="entry name" value="wza like domain"/>
    <property type="match status" value="1"/>
</dbReference>
<evidence type="ECO:0000256" key="1">
    <source>
        <dbReference type="ARBA" id="ARBA00022729"/>
    </source>
</evidence>
<feature type="transmembrane region" description="Helical" evidence="2">
    <location>
        <begin position="254"/>
        <end position="273"/>
    </location>
</feature>